<dbReference type="EMBL" id="JOJP01000001">
    <property type="protein sequence ID" value="KEI73350.1"/>
    <property type="molecule type" value="Genomic_DNA"/>
</dbReference>
<sequence length="261" mass="27657">MFMEALLVALWAALCGIDKYDVALNIHRPLITGTVVGLIMGDLQTGLMAGAAMELAWLGLVPNAGAQPPDVCIGAIIGTVFVILTGENPEVGIGIAMPFAVAMQSLVVLLFTAFAPVMHKCDEYAKRCDTRGIDNMLYLGLGVRALLYAVVAFLPVYFGAETAAAIVALLPEEVLAGLSAAGRMMPAIGFAMLLKIMLKKEVAAYFFIGFVLVTYLKLPVLAIAILGTCIAVLDYMMRSERQQTVAQAQPASAHGDFSDGI</sequence>
<reference evidence="10 11" key="1">
    <citation type="submission" date="2014-06" db="EMBL/GenBank/DDBJ databases">
        <title>Whole Genome Sequences of Three Symbiotic Endozoicomonas Bacteria.</title>
        <authorList>
            <person name="Neave M.J."/>
            <person name="Apprill A."/>
            <person name="Voolstra C.R."/>
        </authorList>
    </citation>
    <scope>NUCLEOTIDE SEQUENCE [LARGE SCALE GENOMIC DNA]</scope>
    <source>
        <strain evidence="10 11">DSM 22380</strain>
    </source>
</reference>
<protein>
    <submittedName>
        <fullName evidence="10">PTS system N-acetylgalactosamine-specific transporter subunit IIC</fullName>
    </submittedName>
</protein>
<keyword evidence="4" id="KW-0762">Sugar transport</keyword>
<name>A0A081KGS4_9GAMM</name>
<dbReference type="InterPro" id="IPR050303">
    <property type="entry name" value="GatZ_KbaZ_carbometab"/>
</dbReference>
<dbReference type="AlphaFoldDB" id="A0A081KGS4"/>
<comment type="subcellular location">
    <subcellularLocation>
        <location evidence="1">Cell membrane</location>
        <topology evidence="1">Multi-pass membrane protein</topology>
    </subcellularLocation>
</comment>
<keyword evidence="11" id="KW-1185">Reference proteome</keyword>
<feature type="transmembrane region" description="Helical" evidence="9">
    <location>
        <begin position="136"/>
        <end position="160"/>
    </location>
</feature>
<dbReference type="STRING" id="305900.GV64_23865"/>
<evidence type="ECO:0000256" key="3">
    <source>
        <dbReference type="ARBA" id="ARBA00022475"/>
    </source>
</evidence>
<dbReference type="PANTHER" id="PTHR32502:SF8">
    <property type="entry name" value="N-ACETYLGALACTOSAMINE PERMEASE IIC COMPONENT 1"/>
    <property type="match status" value="1"/>
</dbReference>
<dbReference type="InterPro" id="IPR004700">
    <property type="entry name" value="PTS_IIC_man"/>
</dbReference>
<dbReference type="PANTHER" id="PTHR32502">
    <property type="entry name" value="N-ACETYLGALACTOSAMINE PERMEASE II COMPONENT-RELATED"/>
    <property type="match status" value="1"/>
</dbReference>
<dbReference type="GO" id="GO:0009401">
    <property type="term" value="P:phosphoenolpyruvate-dependent sugar phosphotransferase system"/>
    <property type="evidence" value="ECO:0007669"/>
    <property type="project" value="UniProtKB-KW"/>
</dbReference>
<dbReference type="NCBIfam" id="NF040757">
    <property type="entry name" value="AgaW"/>
    <property type="match status" value="1"/>
</dbReference>
<evidence type="ECO:0000256" key="8">
    <source>
        <dbReference type="ARBA" id="ARBA00023136"/>
    </source>
</evidence>
<feature type="transmembrane region" description="Helical" evidence="9">
    <location>
        <begin position="205"/>
        <end position="233"/>
    </location>
</feature>
<keyword evidence="2" id="KW-0813">Transport</keyword>
<dbReference type="Proteomes" id="UP000027997">
    <property type="component" value="Unassembled WGS sequence"/>
</dbReference>
<evidence type="ECO:0000256" key="1">
    <source>
        <dbReference type="ARBA" id="ARBA00004651"/>
    </source>
</evidence>
<keyword evidence="6 9" id="KW-0812">Transmembrane</keyword>
<dbReference type="PROSITE" id="PS51106">
    <property type="entry name" value="PTS_EIIC_TYPE_4"/>
    <property type="match status" value="1"/>
</dbReference>
<dbReference type="Pfam" id="PF03609">
    <property type="entry name" value="EII-Sor"/>
    <property type="match status" value="1"/>
</dbReference>
<evidence type="ECO:0000256" key="6">
    <source>
        <dbReference type="ARBA" id="ARBA00022692"/>
    </source>
</evidence>
<comment type="caution">
    <text evidence="10">The sequence shown here is derived from an EMBL/GenBank/DDBJ whole genome shotgun (WGS) entry which is preliminary data.</text>
</comment>
<evidence type="ECO:0000313" key="10">
    <source>
        <dbReference type="EMBL" id="KEI73350.1"/>
    </source>
</evidence>
<dbReference type="eggNOG" id="COG3715">
    <property type="taxonomic scope" value="Bacteria"/>
</dbReference>
<dbReference type="RefSeq" id="WP_020581892.1">
    <property type="nucleotide sequence ID" value="NZ_JOJP01000001.1"/>
</dbReference>
<evidence type="ECO:0000256" key="4">
    <source>
        <dbReference type="ARBA" id="ARBA00022597"/>
    </source>
</evidence>
<keyword evidence="5" id="KW-0598">Phosphotransferase system</keyword>
<feature type="transmembrane region" description="Helical" evidence="9">
    <location>
        <begin position="180"/>
        <end position="198"/>
    </location>
</feature>
<keyword evidence="8 9" id="KW-0472">Membrane</keyword>
<evidence type="ECO:0000256" key="9">
    <source>
        <dbReference type="SAM" id="Phobius"/>
    </source>
</evidence>
<dbReference type="InterPro" id="IPR047835">
    <property type="entry name" value="PTS_IIC_GalNAc_AgaW-like"/>
</dbReference>
<evidence type="ECO:0000313" key="11">
    <source>
        <dbReference type="Proteomes" id="UP000027997"/>
    </source>
</evidence>
<dbReference type="GO" id="GO:0005886">
    <property type="term" value="C:plasma membrane"/>
    <property type="evidence" value="ECO:0007669"/>
    <property type="project" value="UniProtKB-SubCell"/>
</dbReference>
<keyword evidence="7 9" id="KW-1133">Transmembrane helix</keyword>
<evidence type="ECO:0000256" key="7">
    <source>
        <dbReference type="ARBA" id="ARBA00022989"/>
    </source>
</evidence>
<gene>
    <name evidence="10" type="ORF">GV64_23865</name>
</gene>
<organism evidence="10 11">
    <name type="scientific">Endozoicomonas elysicola</name>
    <dbReference type="NCBI Taxonomy" id="305900"/>
    <lineage>
        <taxon>Bacteria</taxon>
        <taxon>Pseudomonadati</taxon>
        <taxon>Pseudomonadota</taxon>
        <taxon>Gammaproteobacteria</taxon>
        <taxon>Oceanospirillales</taxon>
        <taxon>Endozoicomonadaceae</taxon>
        <taxon>Endozoicomonas</taxon>
    </lineage>
</organism>
<feature type="transmembrane region" description="Helical" evidence="9">
    <location>
        <begin position="91"/>
        <end position="115"/>
    </location>
</feature>
<proteinExistence type="predicted"/>
<evidence type="ECO:0000256" key="2">
    <source>
        <dbReference type="ARBA" id="ARBA00022448"/>
    </source>
</evidence>
<keyword evidence="3" id="KW-1003">Cell membrane</keyword>
<evidence type="ECO:0000256" key="5">
    <source>
        <dbReference type="ARBA" id="ARBA00022683"/>
    </source>
</evidence>
<accession>A0A081KGS4</accession>